<proteinExistence type="predicted"/>
<name>E9GJE8_DAPPU</name>
<dbReference type="CDD" id="cd08544">
    <property type="entry name" value="Reeler"/>
    <property type="match status" value="1"/>
</dbReference>
<keyword evidence="2" id="KW-0732">Signal</keyword>
<dbReference type="Pfam" id="PF02014">
    <property type="entry name" value="Reeler"/>
    <property type="match status" value="1"/>
</dbReference>
<organism evidence="4 5">
    <name type="scientific">Daphnia pulex</name>
    <name type="common">Water flea</name>
    <dbReference type="NCBI Taxonomy" id="6669"/>
    <lineage>
        <taxon>Eukaryota</taxon>
        <taxon>Metazoa</taxon>
        <taxon>Ecdysozoa</taxon>
        <taxon>Arthropoda</taxon>
        <taxon>Crustacea</taxon>
        <taxon>Branchiopoda</taxon>
        <taxon>Diplostraca</taxon>
        <taxon>Cladocera</taxon>
        <taxon>Anomopoda</taxon>
        <taxon>Daphniidae</taxon>
        <taxon>Daphnia</taxon>
    </lineage>
</organism>
<dbReference type="InterPro" id="IPR042307">
    <property type="entry name" value="Reeler_sf"/>
</dbReference>
<evidence type="ECO:0000313" key="4">
    <source>
        <dbReference type="EMBL" id="EFX80506.1"/>
    </source>
</evidence>
<dbReference type="AlphaFoldDB" id="E9GJE8"/>
<dbReference type="InParanoid" id="E9GJE8"/>
<evidence type="ECO:0000259" key="3">
    <source>
        <dbReference type="PROSITE" id="PS51019"/>
    </source>
</evidence>
<accession>E9GJE8</accession>
<evidence type="ECO:0000313" key="5">
    <source>
        <dbReference type="Proteomes" id="UP000000305"/>
    </source>
</evidence>
<dbReference type="HOGENOM" id="CLU_091827_0_1_1"/>
<keyword evidence="1" id="KW-1133">Transmembrane helix</keyword>
<evidence type="ECO:0000256" key="2">
    <source>
        <dbReference type="SAM" id="SignalP"/>
    </source>
</evidence>
<dbReference type="PROSITE" id="PS51019">
    <property type="entry name" value="REELIN"/>
    <property type="match status" value="1"/>
</dbReference>
<keyword evidence="1" id="KW-0812">Transmembrane</keyword>
<dbReference type="InterPro" id="IPR051237">
    <property type="entry name" value="Ferric-chelate_Red/DefProt"/>
</dbReference>
<dbReference type="InterPro" id="IPR002861">
    <property type="entry name" value="Reeler_dom"/>
</dbReference>
<dbReference type="OrthoDB" id="6418377at2759"/>
<evidence type="ECO:0000256" key="1">
    <source>
        <dbReference type="SAM" id="Phobius"/>
    </source>
</evidence>
<protein>
    <recommendedName>
        <fullName evidence="3">Reelin domain-containing protein</fullName>
    </recommendedName>
</protein>
<dbReference type="GO" id="GO:0016020">
    <property type="term" value="C:membrane"/>
    <property type="evidence" value="ECO:0000318"/>
    <property type="project" value="GO_Central"/>
</dbReference>
<feature type="signal peptide" evidence="2">
    <location>
        <begin position="1"/>
        <end position="18"/>
    </location>
</feature>
<dbReference type="Proteomes" id="UP000000305">
    <property type="component" value="Unassembled WGS sequence"/>
</dbReference>
<dbReference type="eggNOG" id="KOG4293">
    <property type="taxonomic scope" value="Eukaryota"/>
</dbReference>
<feature type="transmembrane region" description="Helical" evidence="1">
    <location>
        <begin position="222"/>
        <end position="245"/>
    </location>
</feature>
<keyword evidence="5" id="KW-1185">Reference proteome</keyword>
<dbReference type="KEGG" id="dpx:DAPPUDRAFT_304128"/>
<dbReference type="PhylomeDB" id="E9GJE8"/>
<dbReference type="EMBL" id="GL732547">
    <property type="protein sequence ID" value="EFX80506.1"/>
    <property type="molecule type" value="Genomic_DNA"/>
</dbReference>
<feature type="domain" description="Reelin" evidence="3">
    <location>
        <begin position="13"/>
        <end position="193"/>
    </location>
</feature>
<keyword evidence="1" id="KW-0472">Membrane</keyword>
<dbReference type="PANTHER" id="PTHR45828">
    <property type="entry name" value="CYTOCHROME B561/FERRIC REDUCTASE TRANSMEMBRANE"/>
    <property type="match status" value="1"/>
</dbReference>
<sequence>MQGLLVIMMALIAGQVTGHPHGAPTTACNTMFPLHKHHPQTSSCPFETRPYQTEIFSNSSVRIALHNLGMLSGSSSGSSSSSENTTDSFKGYMIMAFEVPSENAVALGTFQVSSDSHTINCHGMQQNAATHSSKSHKNIVHLTWTPPEDFEGDVIFKTTYVASKKLFWMNQVSAPVRVRLAPAAVADEESDTDDDNTVLIQNDVFEGKLIEEVAYLESREYISLWAICSLFIVGFTCAVLAKLILAARAKKYSTLESI</sequence>
<dbReference type="PANTHER" id="PTHR45828:SF36">
    <property type="entry name" value="REELIN DOMAIN-CONTAINING PROTEIN"/>
    <property type="match status" value="1"/>
</dbReference>
<gene>
    <name evidence="4" type="ORF">DAPPUDRAFT_304128</name>
</gene>
<dbReference type="Gene3D" id="2.60.40.4060">
    <property type="entry name" value="Reeler domain"/>
    <property type="match status" value="1"/>
</dbReference>
<feature type="chain" id="PRO_5003241276" description="Reelin domain-containing protein" evidence="2">
    <location>
        <begin position="19"/>
        <end position="258"/>
    </location>
</feature>
<reference evidence="4 5" key="1">
    <citation type="journal article" date="2011" name="Science">
        <title>The ecoresponsive genome of Daphnia pulex.</title>
        <authorList>
            <person name="Colbourne J.K."/>
            <person name="Pfrender M.E."/>
            <person name="Gilbert D."/>
            <person name="Thomas W.K."/>
            <person name="Tucker A."/>
            <person name="Oakley T.H."/>
            <person name="Tokishita S."/>
            <person name="Aerts A."/>
            <person name="Arnold G.J."/>
            <person name="Basu M.K."/>
            <person name="Bauer D.J."/>
            <person name="Caceres C.E."/>
            <person name="Carmel L."/>
            <person name="Casola C."/>
            <person name="Choi J.H."/>
            <person name="Detter J.C."/>
            <person name="Dong Q."/>
            <person name="Dusheyko S."/>
            <person name="Eads B.D."/>
            <person name="Frohlich T."/>
            <person name="Geiler-Samerotte K.A."/>
            <person name="Gerlach D."/>
            <person name="Hatcher P."/>
            <person name="Jogdeo S."/>
            <person name="Krijgsveld J."/>
            <person name="Kriventseva E.V."/>
            <person name="Kultz D."/>
            <person name="Laforsch C."/>
            <person name="Lindquist E."/>
            <person name="Lopez J."/>
            <person name="Manak J.R."/>
            <person name="Muller J."/>
            <person name="Pangilinan J."/>
            <person name="Patwardhan R.P."/>
            <person name="Pitluck S."/>
            <person name="Pritham E.J."/>
            <person name="Rechtsteiner A."/>
            <person name="Rho M."/>
            <person name="Rogozin I.B."/>
            <person name="Sakarya O."/>
            <person name="Salamov A."/>
            <person name="Schaack S."/>
            <person name="Shapiro H."/>
            <person name="Shiga Y."/>
            <person name="Skalitzky C."/>
            <person name="Smith Z."/>
            <person name="Souvorov A."/>
            <person name="Sung W."/>
            <person name="Tang Z."/>
            <person name="Tsuchiya D."/>
            <person name="Tu H."/>
            <person name="Vos H."/>
            <person name="Wang M."/>
            <person name="Wolf Y.I."/>
            <person name="Yamagata H."/>
            <person name="Yamada T."/>
            <person name="Ye Y."/>
            <person name="Shaw J.R."/>
            <person name="Andrews J."/>
            <person name="Crease T.J."/>
            <person name="Tang H."/>
            <person name="Lucas S.M."/>
            <person name="Robertson H.M."/>
            <person name="Bork P."/>
            <person name="Koonin E.V."/>
            <person name="Zdobnov E.M."/>
            <person name="Grigoriev I.V."/>
            <person name="Lynch M."/>
            <person name="Boore J.L."/>
        </authorList>
    </citation>
    <scope>NUCLEOTIDE SEQUENCE [LARGE SCALE GENOMIC DNA]</scope>
</reference>